<sequence length="193" mass="21136">MNIAALVLAAGAGSRFGGRKQLALLEDRALVQHALQPLLPRFEHHLFCVIGAYADEVRPLVEGYARVIEHPDWSQGLGTSIARGVRAIADDDYDGVLITLADLACLDTEHYRQLVERFDGQCIVASHYAGKTAVPALFPKALFAQLMRLEGDRGARNLLRDNADRVVTLPMPTASQDIDTPEDLLALAKGPWR</sequence>
<protein>
    <submittedName>
        <fullName evidence="3">CTP:molybdopterin cytidylyltransferase</fullName>
    </submittedName>
</protein>
<dbReference type="PANTHER" id="PTHR43777:SF1">
    <property type="entry name" value="MOLYBDENUM COFACTOR CYTIDYLYLTRANSFERASE"/>
    <property type="match status" value="1"/>
</dbReference>
<evidence type="ECO:0000313" key="4">
    <source>
        <dbReference type="Proteomes" id="UP000028252"/>
    </source>
</evidence>
<keyword evidence="1" id="KW-0460">Magnesium</keyword>
<dbReference type="SUPFAM" id="SSF53448">
    <property type="entry name" value="Nucleotide-diphospho-sugar transferases"/>
    <property type="match status" value="1"/>
</dbReference>
<dbReference type="EMBL" id="JMQN01000048">
    <property type="protein sequence ID" value="KEA62450.1"/>
    <property type="molecule type" value="Genomic_DNA"/>
</dbReference>
<dbReference type="AlphaFoldDB" id="A0A081FV95"/>
<dbReference type="RefSeq" id="WP_036190698.1">
    <property type="nucleotide sequence ID" value="NZ_JMQN01000048.1"/>
</dbReference>
<gene>
    <name evidence="3" type="ORF">ADIMK_3341</name>
</gene>
<dbReference type="InterPro" id="IPR029044">
    <property type="entry name" value="Nucleotide-diphossugar_trans"/>
</dbReference>
<dbReference type="CDD" id="cd04182">
    <property type="entry name" value="GT_2_like_f"/>
    <property type="match status" value="1"/>
</dbReference>
<name>A0A081FV95_9GAMM</name>
<dbReference type="eggNOG" id="COG2068">
    <property type="taxonomic scope" value="Bacteria"/>
</dbReference>
<reference evidence="3 4" key="1">
    <citation type="submission" date="2014-04" db="EMBL/GenBank/DDBJ databases">
        <title>Marinobacterium kochiensis sp. nov., isolated from sediment sample collected from Kochi backwaters in Kerala, India.</title>
        <authorList>
            <person name="Singh A."/>
            <person name="Pinnaka A.K."/>
        </authorList>
    </citation>
    <scope>NUCLEOTIDE SEQUENCE [LARGE SCALE GENOMIC DNA]</scope>
    <source>
        <strain evidence="3 4">AK27</strain>
    </source>
</reference>
<dbReference type="Pfam" id="PF12804">
    <property type="entry name" value="NTP_transf_3"/>
    <property type="match status" value="1"/>
</dbReference>
<dbReference type="InterPro" id="IPR025877">
    <property type="entry name" value="MobA-like_NTP_Trfase"/>
</dbReference>
<evidence type="ECO:0000313" key="3">
    <source>
        <dbReference type="EMBL" id="KEA62450.1"/>
    </source>
</evidence>
<keyword evidence="3" id="KW-0548">Nucleotidyltransferase</keyword>
<comment type="caution">
    <text evidence="3">The sequence shown here is derived from an EMBL/GenBank/DDBJ whole genome shotgun (WGS) entry which is preliminary data.</text>
</comment>
<dbReference type="Proteomes" id="UP000028252">
    <property type="component" value="Unassembled WGS sequence"/>
</dbReference>
<keyword evidence="4" id="KW-1185">Reference proteome</keyword>
<proteinExistence type="predicted"/>
<feature type="domain" description="MobA-like NTP transferase" evidence="2">
    <location>
        <begin position="5"/>
        <end position="162"/>
    </location>
</feature>
<evidence type="ECO:0000256" key="1">
    <source>
        <dbReference type="ARBA" id="ARBA00022842"/>
    </source>
</evidence>
<dbReference type="Gene3D" id="3.90.550.10">
    <property type="entry name" value="Spore Coat Polysaccharide Biosynthesis Protein SpsA, Chain A"/>
    <property type="match status" value="1"/>
</dbReference>
<organism evidence="3 4">
    <name type="scientific">Marinobacterium lacunae</name>
    <dbReference type="NCBI Taxonomy" id="1232683"/>
    <lineage>
        <taxon>Bacteria</taxon>
        <taxon>Pseudomonadati</taxon>
        <taxon>Pseudomonadota</taxon>
        <taxon>Gammaproteobacteria</taxon>
        <taxon>Oceanospirillales</taxon>
        <taxon>Oceanospirillaceae</taxon>
        <taxon>Marinobacterium</taxon>
    </lineage>
</organism>
<dbReference type="PANTHER" id="PTHR43777">
    <property type="entry name" value="MOLYBDENUM COFACTOR CYTIDYLYLTRANSFERASE"/>
    <property type="match status" value="1"/>
</dbReference>
<dbReference type="STRING" id="1232683.ADIMK_3341"/>
<accession>A0A081FV95</accession>
<dbReference type="GO" id="GO:0016779">
    <property type="term" value="F:nucleotidyltransferase activity"/>
    <property type="evidence" value="ECO:0007669"/>
    <property type="project" value="UniProtKB-KW"/>
</dbReference>
<keyword evidence="3" id="KW-0808">Transferase</keyword>
<dbReference type="PATRIC" id="fig|1232683.4.peg.3287"/>
<evidence type="ECO:0000259" key="2">
    <source>
        <dbReference type="Pfam" id="PF12804"/>
    </source>
</evidence>